<reference evidence="2" key="1">
    <citation type="submission" date="2021-02" db="EMBL/GenBank/DDBJ databases">
        <authorList>
            <person name="Dougan E. K."/>
            <person name="Rhodes N."/>
            <person name="Thang M."/>
            <person name="Chan C."/>
        </authorList>
    </citation>
    <scope>NUCLEOTIDE SEQUENCE</scope>
</reference>
<keyword evidence="3" id="KW-1185">Reference proteome</keyword>
<feature type="compositionally biased region" description="Basic and acidic residues" evidence="1">
    <location>
        <begin position="145"/>
        <end position="154"/>
    </location>
</feature>
<feature type="compositionally biased region" description="Basic and acidic residues" evidence="1">
    <location>
        <begin position="196"/>
        <end position="209"/>
    </location>
</feature>
<evidence type="ECO:0000256" key="1">
    <source>
        <dbReference type="SAM" id="MobiDB-lite"/>
    </source>
</evidence>
<organism evidence="2 3">
    <name type="scientific">Symbiodinium necroappetens</name>
    <dbReference type="NCBI Taxonomy" id="1628268"/>
    <lineage>
        <taxon>Eukaryota</taxon>
        <taxon>Sar</taxon>
        <taxon>Alveolata</taxon>
        <taxon>Dinophyceae</taxon>
        <taxon>Suessiales</taxon>
        <taxon>Symbiodiniaceae</taxon>
        <taxon>Symbiodinium</taxon>
    </lineage>
</organism>
<gene>
    <name evidence="2" type="primary">SUB2</name>
    <name evidence="2" type="ORF">SNEC2469_LOCUS30051</name>
</gene>
<feature type="compositionally biased region" description="Basic residues" evidence="1">
    <location>
        <begin position="155"/>
        <end position="165"/>
    </location>
</feature>
<dbReference type="OrthoDB" id="10539121at2759"/>
<dbReference type="AlphaFoldDB" id="A0A813BDP9"/>
<evidence type="ECO:0000313" key="2">
    <source>
        <dbReference type="EMBL" id="CAE7896775.1"/>
    </source>
</evidence>
<feature type="region of interest" description="Disordered" evidence="1">
    <location>
        <begin position="1"/>
        <end position="48"/>
    </location>
</feature>
<dbReference type="Proteomes" id="UP000601435">
    <property type="component" value="Unassembled WGS sequence"/>
</dbReference>
<feature type="region of interest" description="Disordered" evidence="1">
    <location>
        <begin position="141"/>
        <end position="209"/>
    </location>
</feature>
<proteinExistence type="predicted"/>
<feature type="compositionally biased region" description="Basic and acidic residues" evidence="1">
    <location>
        <begin position="10"/>
        <end position="19"/>
    </location>
</feature>
<sequence length="209" mass="24403">EGNGAEGGAEDAKESKDEAMGEEPEEKEEPKEEGKVEDSKDEPMEEVHVELTEEEKKLWFRRKDVPDLTSKDMSSSYEKFTLPSSEEGCDKVTFLWYKEAQCKEYLQKWVLERKMTQRVEGLQPSDWFRQKHNEWNRMLGSWKRAHQDFKDPSRRRALQMAKKRKEQAQAKKSEEGKKTEEAAEENGGQPEEGEAEKEKPEEGEEKADK</sequence>
<feature type="non-terminal residue" evidence="2">
    <location>
        <position position="1"/>
    </location>
</feature>
<accession>A0A813BDP9</accession>
<evidence type="ECO:0000313" key="3">
    <source>
        <dbReference type="Proteomes" id="UP000601435"/>
    </source>
</evidence>
<feature type="non-terminal residue" evidence="2">
    <location>
        <position position="209"/>
    </location>
</feature>
<dbReference type="EMBL" id="CAJNJA010069031">
    <property type="protein sequence ID" value="CAE7896775.1"/>
    <property type="molecule type" value="Genomic_DNA"/>
</dbReference>
<feature type="compositionally biased region" description="Basic and acidic residues" evidence="1">
    <location>
        <begin position="28"/>
        <end position="48"/>
    </location>
</feature>
<feature type="compositionally biased region" description="Basic and acidic residues" evidence="1">
    <location>
        <begin position="166"/>
        <end position="181"/>
    </location>
</feature>
<name>A0A813BDP9_9DINO</name>
<protein>
    <submittedName>
        <fullName evidence="2">SUB2 protein</fullName>
    </submittedName>
</protein>
<comment type="caution">
    <text evidence="2">The sequence shown here is derived from an EMBL/GenBank/DDBJ whole genome shotgun (WGS) entry which is preliminary data.</text>
</comment>